<dbReference type="Proteomes" id="UP001197378">
    <property type="component" value="Unassembled WGS sequence"/>
</dbReference>
<dbReference type="Pfam" id="PF02190">
    <property type="entry name" value="LON_substr_bdg"/>
    <property type="match status" value="1"/>
</dbReference>
<name>A0AAE3CKW2_9PROT</name>
<proteinExistence type="predicted"/>
<dbReference type="InterPro" id="IPR015947">
    <property type="entry name" value="PUA-like_sf"/>
</dbReference>
<dbReference type="PANTHER" id="PTHR46732:SF8">
    <property type="entry name" value="ATP-DEPENDENT PROTEASE LA (LON) DOMAIN PROTEIN"/>
    <property type="match status" value="1"/>
</dbReference>
<keyword evidence="2" id="KW-0378">Hydrolase</keyword>
<feature type="domain" description="Lon N-terminal" evidence="1">
    <location>
        <begin position="10"/>
        <end position="183"/>
    </location>
</feature>
<accession>A0AAE3CKW2</accession>
<dbReference type="EMBL" id="JAAXYO010000182">
    <property type="protein sequence ID" value="MBU2789184.1"/>
    <property type="molecule type" value="Genomic_DNA"/>
</dbReference>
<dbReference type="AlphaFoldDB" id="A0AAE3CKW2"/>
<dbReference type="RefSeq" id="WP_215871240.1">
    <property type="nucleotide sequence ID" value="NZ_JAAXYO010000182.1"/>
</dbReference>
<dbReference type="InterPro" id="IPR003111">
    <property type="entry name" value="Lon_prtase_N"/>
</dbReference>
<gene>
    <name evidence="2" type="ORF">HFQ13_13385</name>
</gene>
<comment type="caution">
    <text evidence="2">The sequence shown here is derived from an EMBL/GenBank/DDBJ whole genome shotgun (WGS) entry which is preliminary data.</text>
</comment>
<dbReference type="GO" id="GO:0008233">
    <property type="term" value="F:peptidase activity"/>
    <property type="evidence" value="ECO:0007669"/>
    <property type="project" value="UniProtKB-KW"/>
</dbReference>
<dbReference type="InterPro" id="IPR046336">
    <property type="entry name" value="Lon_prtase_N_sf"/>
</dbReference>
<evidence type="ECO:0000313" key="3">
    <source>
        <dbReference type="Proteomes" id="UP001197378"/>
    </source>
</evidence>
<dbReference type="SUPFAM" id="SSF88697">
    <property type="entry name" value="PUA domain-like"/>
    <property type="match status" value="1"/>
</dbReference>
<dbReference type="Gene3D" id="2.30.130.40">
    <property type="entry name" value="LON domain-like"/>
    <property type="match status" value="1"/>
</dbReference>
<evidence type="ECO:0000259" key="1">
    <source>
        <dbReference type="PROSITE" id="PS51787"/>
    </source>
</evidence>
<evidence type="ECO:0000313" key="2">
    <source>
        <dbReference type="EMBL" id="MBU2789184.1"/>
    </source>
</evidence>
<keyword evidence="3" id="KW-1185">Reference proteome</keyword>
<reference evidence="2" key="1">
    <citation type="journal article" date="2021" name="ISME J.">
        <title>Genomic evolution of the class Acidithiobacillia: deep-branching Proteobacteria living in extreme acidic conditions.</title>
        <authorList>
            <person name="Moya-Beltran A."/>
            <person name="Beard S."/>
            <person name="Rojas-Villalobos C."/>
            <person name="Issotta F."/>
            <person name="Gallardo Y."/>
            <person name="Ulloa R."/>
            <person name="Giaveno A."/>
            <person name="Degli Esposti M."/>
            <person name="Johnson D.B."/>
            <person name="Quatrini R."/>
        </authorList>
    </citation>
    <scope>NUCLEOTIDE SEQUENCE</scope>
    <source>
        <strain evidence="2">VAN18-1</strain>
    </source>
</reference>
<keyword evidence="2" id="KW-0645">Protease</keyword>
<dbReference type="PANTHER" id="PTHR46732">
    <property type="entry name" value="ATP-DEPENDENT PROTEASE LA (LON) DOMAIN PROTEIN"/>
    <property type="match status" value="1"/>
</dbReference>
<dbReference type="SMART" id="SM00464">
    <property type="entry name" value="LON"/>
    <property type="match status" value="1"/>
</dbReference>
<dbReference type="PROSITE" id="PS51787">
    <property type="entry name" value="LON_N"/>
    <property type="match status" value="1"/>
</dbReference>
<sequence>MTAQQDAQEWIDLFLLSSVLFPNARMGLRIFEPRYLDMVSRAMRSGKPFGICLAEAESAPVPVGTLAKIIDWNSENGLLLLEIEGMQRFTVQEWEQANDITIGRVHLWPEEPTLPLAFEHDWLRPILQQITEDPAAQNLDASRAGMILAQALPVRAAEKQQLLLLQDPLERLRRIASILHKQATS</sequence>
<organism evidence="2 3">
    <name type="scientific">Igneacidithiobacillus copahuensis</name>
    <dbReference type="NCBI Taxonomy" id="2724909"/>
    <lineage>
        <taxon>Bacteria</taxon>
        <taxon>Pseudomonadati</taxon>
        <taxon>Pseudomonadota</taxon>
        <taxon>Acidithiobacillia</taxon>
        <taxon>Acidithiobacillales</taxon>
        <taxon>Acidithiobacillaceae</taxon>
        <taxon>Igneacidithiobacillus</taxon>
    </lineage>
</organism>
<dbReference type="GO" id="GO:0006508">
    <property type="term" value="P:proteolysis"/>
    <property type="evidence" value="ECO:0007669"/>
    <property type="project" value="UniProtKB-KW"/>
</dbReference>
<protein>
    <submittedName>
        <fullName evidence="2">ATP-dependent protease</fullName>
    </submittedName>
</protein>